<dbReference type="CDD" id="cd05930">
    <property type="entry name" value="A_NRPS"/>
    <property type="match status" value="1"/>
</dbReference>
<dbReference type="Pfam" id="PF00501">
    <property type="entry name" value="AMP-binding"/>
    <property type="match status" value="5"/>
</dbReference>
<evidence type="ECO:0000313" key="7">
    <source>
        <dbReference type="EMBL" id="QVI20735.1"/>
    </source>
</evidence>
<dbReference type="Gene3D" id="3.30.559.30">
    <property type="entry name" value="Nonribosomal peptide synthetase, condensation domain"/>
    <property type="match status" value="6"/>
</dbReference>
<accession>A0ABX8CLE0</accession>
<dbReference type="Gene3D" id="3.30.559.10">
    <property type="entry name" value="Chloramphenicol acetyltransferase-like domain"/>
    <property type="match status" value="6"/>
</dbReference>
<dbReference type="InterPro" id="IPR000873">
    <property type="entry name" value="AMP-dep_synth/lig_dom"/>
</dbReference>
<dbReference type="Pfam" id="PF00668">
    <property type="entry name" value="Condensation"/>
    <property type="match status" value="6"/>
</dbReference>
<keyword evidence="2" id="KW-0596">Phosphopantetheine</keyword>
<dbReference type="NCBIfam" id="TIGR01733">
    <property type="entry name" value="AA-adenyl-dom"/>
    <property type="match status" value="5"/>
</dbReference>
<dbReference type="Pfam" id="PF13193">
    <property type="entry name" value="AMP-binding_C"/>
    <property type="match status" value="5"/>
</dbReference>
<dbReference type="Gene3D" id="3.40.50.12780">
    <property type="entry name" value="N-terminal domain of ligase-like"/>
    <property type="match status" value="3"/>
</dbReference>
<evidence type="ECO:0000313" key="8">
    <source>
        <dbReference type="Proteomes" id="UP000683310"/>
    </source>
</evidence>
<dbReference type="InterPro" id="IPR023213">
    <property type="entry name" value="CAT-like_dom_sf"/>
</dbReference>
<dbReference type="SUPFAM" id="SSF52777">
    <property type="entry name" value="CoA-dependent acyltransferases"/>
    <property type="match status" value="11"/>
</dbReference>
<dbReference type="InterPro" id="IPR010071">
    <property type="entry name" value="AA_adenyl_dom"/>
</dbReference>
<feature type="domain" description="Carrier" evidence="6">
    <location>
        <begin position="4387"/>
        <end position="4462"/>
    </location>
</feature>
<dbReference type="Gene3D" id="3.40.50.1820">
    <property type="entry name" value="alpha/beta hydrolase"/>
    <property type="match status" value="1"/>
</dbReference>
<dbReference type="CDD" id="cd19540">
    <property type="entry name" value="LCL_NRPS-like"/>
    <property type="match status" value="3"/>
</dbReference>
<evidence type="ECO:0000259" key="6">
    <source>
        <dbReference type="PROSITE" id="PS50075"/>
    </source>
</evidence>
<dbReference type="PANTHER" id="PTHR45527:SF1">
    <property type="entry name" value="FATTY ACID SYNTHASE"/>
    <property type="match status" value="1"/>
</dbReference>
<feature type="domain" description="Carrier" evidence="6">
    <location>
        <begin position="1809"/>
        <end position="1884"/>
    </location>
</feature>
<dbReference type="Pfam" id="PF00975">
    <property type="entry name" value="Thioesterase"/>
    <property type="match status" value="1"/>
</dbReference>
<dbReference type="InterPro" id="IPR029058">
    <property type="entry name" value="AB_hydrolase_fold"/>
</dbReference>
<dbReference type="EMBL" id="CP074371">
    <property type="protein sequence ID" value="QVI20735.1"/>
    <property type="molecule type" value="Genomic_DNA"/>
</dbReference>
<dbReference type="NCBIfam" id="TIGR01720">
    <property type="entry name" value="NRPS-para261"/>
    <property type="match status" value="1"/>
</dbReference>
<feature type="domain" description="Carrier" evidence="6">
    <location>
        <begin position="2867"/>
        <end position="2941"/>
    </location>
</feature>
<name>A0ABX8CLE0_9NOCA</name>
<comment type="cofactor">
    <cofactor evidence="1">
        <name>pantetheine 4'-phosphate</name>
        <dbReference type="ChEBI" id="CHEBI:47942"/>
    </cofactor>
</comment>
<dbReference type="NCBIfam" id="NF003417">
    <property type="entry name" value="PRK04813.1"/>
    <property type="match status" value="5"/>
</dbReference>
<evidence type="ECO:0000256" key="3">
    <source>
        <dbReference type="ARBA" id="ARBA00022553"/>
    </source>
</evidence>
<dbReference type="SUPFAM" id="SSF56801">
    <property type="entry name" value="Acetyl-CoA synthetase-like"/>
    <property type="match status" value="5"/>
</dbReference>
<evidence type="ECO:0000256" key="1">
    <source>
        <dbReference type="ARBA" id="ARBA00001957"/>
    </source>
</evidence>
<dbReference type="InterPro" id="IPR006162">
    <property type="entry name" value="Ppantetheine_attach_site"/>
</dbReference>
<dbReference type="InterPro" id="IPR009081">
    <property type="entry name" value="PP-bd_ACP"/>
</dbReference>
<dbReference type="InterPro" id="IPR036736">
    <property type="entry name" value="ACP-like_sf"/>
</dbReference>
<dbReference type="PANTHER" id="PTHR45527">
    <property type="entry name" value="NONRIBOSOMAL PEPTIDE SYNTHETASE"/>
    <property type="match status" value="1"/>
</dbReference>
<dbReference type="InterPro" id="IPR020806">
    <property type="entry name" value="PKS_PP-bd"/>
</dbReference>
<dbReference type="InterPro" id="IPR001242">
    <property type="entry name" value="Condensation_dom"/>
</dbReference>
<dbReference type="Gene3D" id="3.40.50.980">
    <property type="match status" value="4"/>
</dbReference>
<dbReference type="SMART" id="SM00823">
    <property type="entry name" value="PKS_PP"/>
    <property type="match status" value="5"/>
</dbReference>
<dbReference type="InterPro" id="IPR001031">
    <property type="entry name" value="Thioesterase"/>
</dbReference>
<feature type="domain" description="Carrier" evidence="6">
    <location>
        <begin position="5456"/>
        <end position="5530"/>
    </location>
</feature>
<gene>
    <name evidence="7" type="ORF">KHQ06_32275</name>
</gene>
<dbReference type="Proteomes" id="UP000683310">
    <property type="component" value="Chromosome"/>
</dbReference>
<keyword evidence="3" id="KW-0597">Phosphoprotein</keyword>
<evidence type="ECO:0000256" key="5">
    <source>
        <dbReference type="ARBA" id="ARBA00023194"/>
    </source>
</evidence>
<dbReference type="PROSITE" id="PS00012">
    <property type="entry name" value="PHOSPHOPANTETHEINE"/>
    <property type="match status" value="5"/>
</dbReference>
<proteinExistence type="predicted"/>
<keyword evidence="4" id="KW-0677">Repeat</keyword>
<dbReference type="InterPro" id="IPR025110">
    <property type="entry name" value="AMP-bd_C"/>
</dbReference>
<protein>
    <submittedName>
        <fullName evidence="7">Non-ribosomal peptide synthase/polyketide synthase</fullName>
    </submittedName>
</protein>
<dbReference type="PROSITE" id="PS50075">
    <property type="entry name" value="CARRIER"/>
    <property type="match status" value="5"/>
</dbReference>
<evidence type="ECO:0000256" key="2">
    <source>
        <dbReference type="ARBA" id="ARBA00022450"/>
    </source>
</evidence>
<dbReference type="Gene3D" id="3.30.300.30">
    <property type="match status" value="5"/>
</dbReference>
<dbReference type="InterPro" id="IPR020845">
    <property type="entry name" value="AMP-binding_CS"/>
</dbReference>
<dbReference type="CDD" id="cd19543">
    <property type="entry name" value="DCL_NRPS"/>
    <property type="match status" value="1"/>
</dbReference>
<dbReference type="PROSITE" id="PS00455">
    <property type="entry name" value="AMP_BINDING"/>
    <property type="match status" value="5"/>
</dbReference>
<keyword evidence="8" id="KW-1185">Reference proteome</keyword>
<dbReference type="SUPFAM" id="SSF47336">
    <property type="entry name" value="ACP-like"/>
    <property type="match status" value="5"/>
</dbReference>
<keyword evidence="5" id="KW-0045">Antibiotic biosynthesis</keyword>
<dbReference type="InterPro" id="IPR042099">
    <property type="entry name" value="ANL_N_sf"/>
</dbReference>
<reference evidence="7 8" key="1">
    <citation type="submission" date="2021-04" db="EMBL/GenBank/DDBJ databases">
        <title>Nocardia tengchongensis.</title>
        <authorList>
            <person name="Zhuang k."/>
            <person name="Ran Y."/>
            <person name="Li W."/>
        </authorList>
    </citation>
    <scope>NUCLEOTIDE SEQUENCE [LARGE SCALE GENOMIC DNA]</scope>
    <source>
        <strain evidence="7 8">CFH S0057</strain>
    </source>
</reference>
<dbReference type="NCBIfam" id="NF004282">
    <property type="entry name" value="PRK05691.1"/>
    <property type="match status" value="4"/>
</dbReference>
<dbReference type="Pfam" id="PF00550">
    <property type="entry name" value="PP-binding"/>
    <property type="match status" value="5"/>
</dbReference>
<dbReference type="Gene3D" id="1.10.1200.10">
    <property type="entry name" value="ACP-like"/>
    <property type="match status" value="4"/>
</dbReference>
<feature type="domain" description="Carrier" evidence="6">
    <location>
        <begin position="746"/>
        <end position="821"/>
    </location>
</feature>
<evidence type="ECO:0000256" key="4">
    <source>
        <dbReference type="ARBA" id="ARBA00022737"/>
    </source>
</evidence>
<dbReference type="SUPFAM" id="SSF53474">
    <property type="entry name" value="alpha/beta-Hydrolases"/>
    <property type="match status" value="1"/>
</dbReference>
<dbReference type="InterPro" id="IPR010060">
    <property type="entry name" value="NRPS_synth"/>
</dbReference>
<organism evidence="7 8">
    <name type="scientific">Nocardia tengchongensis</name>
    <dbReference type="NCBI Taxonomy" id="2055889"/>
    <lineage>
        <taxon>Bacteria</taxon>
        <taxon>Bacillati</taxon>
        <taxon>Actinomycetota</taxon>
        <taxon>Actinomycetes</taxon>
        <taxon>Mycobacteriales</taxon>
        <taxon>Nocardiaceae</taxon>
        <taxon>Nocardia</taxon>
    </lineage>
</organism>
<dbReference type="InterPro" id="IPR045851">
    <property type="entry name" value="AMP-bd_C_sf"/>
</dbReference>
<sequence>MVPADLHRDVIALARRHDATVFMVMHAAYAALLARLSGTGDIAVGTPIAGRGEPGLDSLIGMFVNTLVLRTRIDPGSSFLNILDQVRSADLGAFETADIPFERLVEVLNPPRSTAHSPLTQVGFSFQNIEIPTVEFEDLRVSARMADPSVAKYDLHLNLVDSLAPDGDPDDMAVEFSYATDLFDEATVAAMFDRYLLLLQAIVAEPTCVVGDVDLLTANEARELAAWSSGESTSLSSETIASLFAAQAAANPDRIAVIDAEGGGRLGYGEFAARVNSLARVLIGRGVGPGTVVAVAMRRCVDLLTTLYAIHAAGAAYLPLDPDHPVDRVRAVVTDARPDAIITRSADQANVPENVPVWAFEQLDSVRADTSTVTDADRHRSLRPDDLAYVIYTSGSTGLPKGVAVPHAAVVNQLRWLRDHYGLGAEDIMLLRTPATFDLSVWELFSALTCSAAVIVAGRDAHLDPGSAAGLLAEHRITTVDFVPSSLSAFLDAAGGHEFPDLRRVLCIGEALPTETVRRFRQLSTARIDNLYGPTEAAVSVTAHRIDALDGITVPIGIHEANVVVRVLDSRLHQVPAGVTGELYLGGVQLARGYHERPGLTAASFVADPFGSTSGSRLYRTGDLVRWGSDGNLRYVGRADTQVKVRGLRIELGDIEAALVAHEQVAAAVVQMRTEGGEQHLVAYLVTAEALDPQQVRAFLLQRLPTYMVPSSIVRIDAVPLTVNGKVDYRALPAPDIRGHQSGYRAPQGLIEQTVAGVVGELLDLPEVGADDNFFGLGGNSLLATRALSRIGEIVGVAVPVRVIFEAPTVAELSERIGQLRAVPNLPAPTRMPRPDRIPLSLAQARMWFLNQFDPSSPGYVVPLAMRLDGIVDLEALAAAVGDVIERHESLRTSYPAVDGMPTQVVLDASDVVGKWDLGPQRVGVHELSARLAEFFGAGFDVSKGVPLRIALYRLSDETWVVALAVHHIGCDGSSVAPLAADLVTAYRARSSGNPPDWAPLALQFADYALWQREVLGSAEDPDSYLAHDLAYWKTQLAGIPDVIEVPTDRPRPLVQTQRGAVVHAAIPSELHGRLEALARRAGATTFMVVHTALAVLLSRLSGSDDITIGVPHAGRGHRSLDNLVGMFVNTLVMRSRFRREQSFASLLNEVRRTATEAFDHATVPFEQLVEALNPARSTSHTPLFQVMLAYQNMARARVELPGLTVESLDPEDSAAIYDLLLMITEGHGAHHEPTGMTLRLTYATDLFDDGSVLRFAEQFVRVLDAAATDADAAVGGIELLDAAERLLVLQRWNDTAGPAATGRTLVDAVDEQVACTPDAPAICLPGGIRMTYREFDTRVNRLARWLIARGAGPETVVAVGIRRSVELITALYAVVKAGAAFLPIDPDHPSARIADVLNAAQPLLVITTSADGDALPRGFEISCIDRVDVAGLPDVPITDAERRTPLRPDNVAYILFTSGSTGVPKGVALTHAATVSQLAWAQQRWPHDASDTVLHKTPITFDIAVWELFWPLQTGAQIMVAEPDGHRDPGYIASVIANHQVSTVHFVPSMLDVLVEAAAGTPLPSIRRVFVAGEALAQRTVDAASRAFAHAEVVNWYGPAEAEVVTAARCLPGVANRSMAPIGTPVAGMQVYVLDPWLRPVPIGVVGDLYVAGVQLARGYHARPDLTCGAFVAHPFGASGERLYRTGDLVRWAKTGELEYLGRSDFQVKVRGQRVEPGDVEAALSALPEVARAVAVATTDRIVAYVTLAPGARTDGRSIRERLTHALPSYLIPAAVQILEAIPSTPNGKLDRTALPQPVFDNAEEFVPPRTEREAALAAIVAEITDRDRVTVTANLFEIGVNSLSAARIAARATAELGIAVGIRDIFTEPTIAGLAERLRTRAGHAMVPLTARPRPAAVPLAAAQRRMWFVNQFDTASAAYNICFAARLTGRLDLDALQAALLDVVERHEPLRTVYPAVDGQPCQVVRQVAAMAEELMLNPEPVADEAELARRIRQVVETGFDVVNSVPVRARVYRTGRDEHVIALVVHHIAADGSSMAPLARDIFTAYAARLNGEAPQWKPLEVQYADYAMWQGEVLGAEDDPASPIARQIAHWSEVLGDAPELLDLPTDRSRPATMSMAGGSVRFTLSARLHDEVARLSQREGVTVFVVLHAALAILLARTAHSADISVGSPVAGRGSRALDDMVGMFVNTVVLRTRVREDLSFRELLAEVRDVDLEALAHADVPYERLVDILDCARSTAYTPLYQVMFGLQNMRAVRFELPGVDVELLDPGIAQAKTDLTVLMTERGDGERPAGIDGEIIYATDLFAGSTAEALAERFVRVLESVVSDPARTVGGIDLLDTSETERLVPARGGESPSPCLLPDLLAAAVAADPTAIALIGETETLTYAELDRRSNQLSAHLLARGAGPGTFTALAVPRSVDYHIAMWAIAKTGATFVPVDLRYPAERIAHMVNDSGVTVGITIAAARASLPDDVRWLVLDEPEVAAEIAAQADRAITDAARGRTLRIREAAYVIYTSGSTGTPKGVVVSHEGLAGFAAEQRVRYRVGATSRVLQVAAPAFDAVLLEALMACAAGGCLVVSPPEVFGGPDLAALIRGHQVTHAFLTPSVLATMSPEDFASVQVLAVGGEMVSADLIASWAPGRQLHNIYGPTETTIVVTISDPVQPSDPIGIGGPIRGVEAVVLDARLRPVPVGVTGELYLSGGALARGYLNRHALTAGAFVANPYSAPGSRMYRTGDIVRWTASGALEYIGRVDFQVKIRGQRIELGEIDAVLQAHPQVAAAVTVSRSGPGGQPMLAAYIVAESAAGVEPDTVLDHVAAVLPAHMVPSTITVLDHMPLASTGKVDRKALPEPVFDTRDADADAAATDLERTIAAAFAGVLGVASVGVTTSFFTLGGDSIMSIQLVSRLQTAGVVVTARDVFEHKTVRGLAQVAAAADRVSLAELPGAGVGEVPFTPIVSWFVDRVGTADRFAQSMLVRLPQDARLDNVVATVQAVLEQHDMLRSRMREQCLDVPPAHTADAVGAVFTRTFRAHEAPGSDGFTAVVGAALTEAADRLDPAAGRMMQVACLLPESGVEADARALIVIHHLAVDGVSWRILLPDLVTAWQQIGQGRAAELPAQGTSMRRWAHALTAAATGRGSELDLWQRMSTAADPLLGTAELDPSVDTHATVRNLTVSIPTAVTSALLDSVPRAVRGSVDDALLAGLAVALARWRRRRGILHPGMKVLLEGHGREEQIAPGADLSRTVGWFTSAYPVALDLSGIDDTDLRTAVKSVKDQLREIPDKGIGYGLLRYLNTDTTDRLAMAPQPQISFNNLGRAGVDLTSLSDLAWVPTDEQFDRRSVFDPDMPAAAAITIDVDIVDTEIGPELSAHVGYASRLLEHQDVAELVTGWVDAVTEIAALARAEETWGLSRADVPLVDVTQHDLNAFADRYGPLSDVWSLAPLQEGLLFHAELAAGELDVYTAQSVLTLTGAVDENRLECAAQALLDRHPNLRAAFTRTVDGVPAQVVPVGATVPWHRVDLSDDAGAVAALIQTERAVVFDPADPPLLRFLLVALGQNEFRLVLTAHHLLLDGWSLPLLWRELIGLYAVAAQPELLPPAASYRRYLEWLDRRDRDASIDVWRDALRDIGEPTLVADPRTATTADIPIDVPIVVDRSATAELVTFARARGVTMATIVQFAWAVVLGNLLGVERVAFGSTVSGRPAELPDVESMIGLFINTIPVVAEVRRDLTIEDALRRLQADNTRLLDHHYLELSQIMAATGNSQLFDTLVVFESYPVDSSGLGDADIDGMRVVAAEGRDAAHYPITVQAHQTDELHVRVRYQRARVDEVVAAGLAGRLETVLRTLAGDPDTVLGAIDLLTEDERRTLVPASGGEAVAPSLMSELLVAGVTANPDAAAVVSGTDTLSYAELDARSNQLARQLIAWGTGPGDQVALAMPRSVEFVIGLWAVTKAGAAFVPVDTRNPAERIALMVADAGIQLAVTVEETRDLLPGTVFPLVLDDPAIERSIIAQSTARVTAGELVRMPHIQDVAYVLYTSGSTGMPKGVAVTHEGLANFAAAQRDRFGVDTGSRVLQVAAPGFDAMVLEVLLAHTSGAVLVAAPPVVFAGHELMELVRAQQVSHAFLTPSVLATMSPAGMDSLRVLVAGGEAVTPETVEIWAPGRTLLNGYGPTETTILAAISAALHPGDAVTIGGPIRGVEAVVLDAWLRPVPVGVVGELYLAGVQLARGYAGRASATAGAFVANPIGAAGSPMYRTGDLVRWTPEHTLEYLGRRDFQVKIRGQRIELGEIETVLAGHPGISQAVVLRRKDHLGIDRLVGYLVTDEELDPDDVRAATRLRLPAHMVPEAFVVLAELPLTTTGKLDRSALPTPEFAVGRERVTPRTDAERRVAAVFENVLGINGAGATDSFFDLGGDSLSATRVAAQLSTAAGVHLGVRDLFQAPVVADLAARLATLDRDSRVPLTARPRPAQVLLSPAQQRMWFLNQFDTAVGRYNIPLVIRLRGELDIDALRHACELVVERHESLRTKFPMVHGRPCQVTVAVDEVVPALVPVQVGEHQVMDRVITVVSAGFDVTQAPPLRMELLAVDDQDHVLVICVHHICADGQSMIPLTRDVAMAYEASRHGKEPTWPVLPVQYVDYALWQHEMLGSADDPDSVISQQLRFWKDTLHGLPELLELPTDFPRPPVASMDGCAIEFELSADLHERIAGVAREANATAFMVLHAALAVLLSRLAGVDDIAIGAPIAGRGERDLDDLIGMFVNTLVLRSRVSLRQPFAELLASTRETDLAAFEHADVPFEQVVEALNPPRSTAHLPLYQVTLDVQNLSKAALELPELGIELMENGFEQAQADLNVKLTERFGQGGRPDGMVGRLTFATDLFVNETMSRFARAYVRILEYVTANPAVPVGDIDIVDPIQRRELLDAAGEDGAVVADATLADLFAARALDQPDAVAVNDGVSQLTYAELDQRSAQVAARLIEQGVKPESLVAVALPRSIELVVGLLAVIRAGAGYLPLDVAYPYDRLRFVLDDARPAAVLTSVATATALPEYAAPMVLVEDCADAADTADAAMPNLRLDNVAYVIYTSGSTGRPKGVPISHREAVTLFTSTAERFDVGPDDVWTLFHSYAFDFAVWEMWGALLSGGRLVVVDYDTSRSPKEFVDLVARERVTVLSQTPSAFYGFAEAERVYRESGCTAGQLALRYVVFGGEPLDVSRLTNWFADHDRKSPCLVNMYGITETTVHVTFRAIEGTEVAGIGSPLPGLRVYVLDDRLRPVPIGVAGEIYVAGGQLSRGYLRAPALTAGRFVANPFDSHGSRLYRSGDLGRWNKSARRLELTYAGRADAQVQLRGYRIELGEVESALLRHPHVVRAAAAVHRHMLGVDQLIGYVVGADGQQIDPGEVREAAARVLTTYMVPSAVMVLPDLPLTVNGKLDRKALPLPDFDASVTEFVTPRTHSEKTIADVYAQVLGLERVGVSDGFFDLGGNSLLATMAVAELSARGVTIALPWMFDDATPKALARRADEATGGSGLEVLLPLRASGSKPAIFAVHPAGGLAWFYGGVVEHVDKERPVYGLQDPHVVAGEPGAKSVNELAERYVAEIRRVQPHGPYHLLGWSLGGQIAHAIAVELQRDGELVGTLTLLDSAPDLSADSMIATADESAPGHLMADLLGGWRELFDLGDVVQAHTHEQAWAVIRSQVVGTGLFTAEQTDRVMESFETASDLAAGYRPAVFNGDLLFFTAGKDRAEEDALAQAWRPYVTGKIHNTVVDARHLEFSHPHAMAVVGSVLERFVNLC</sequence>
<dbReference type="Gene3D" id="2.30.38.10">
    <property type="entry name" value="Luciferase, Domain 3"/>
    <property type="match status" value="2"/>
</dbReference>
<dbReference type="CDD" id="cd17643">
    <property type="entry name" value="A_NRPS_Cytc1-like"/>
    <property type="match status" value="1"/>
</dbReference>